<evidence type="ECO:0000313" key="2">
    <source>
        <dbReference type="EMBL" id="VEL43144.1"/>
    </source>
</evidence>
<gene>
    <name evidence="2" type="ORF">PXEA_LOCUS36584</name>
</gene>
<reference evidence="2" key="1">
    <citation type="submission" date="2018-11" db="EMBL/GenBank/DDBJ databases">
        <authorList>
            <consortium name="Pathogen Informatics"/>
        </authorList>
    </citation>
    <scope>NUCLEOTIDE SEQUENCE</scope>
</reference>
<feature type="region of interest" description="Disordered" evidence="1">
    <location>
        <begin position="73"/>
        <end position="94"/>
    </location>
</feature>
<evidence type="ECO:0000256" key="1">
    <source>
        <dbReference type="SAM" id="MobiDB-lite"/>
    </source>
</evidence>
<dbReference type="EMBL" id="CAAALY010279108">
    <property type="protein sequence ID" value="VEL43144.1"/>
    <property type="molecule type" value="Genomic_DNA"/>
</dbReference>
<sequence>MAEATSKAVGTKTKPKALRKLKLGLDLTTMHMQAYLPPGRLTALLNEIRAGGHDSQAMDELEYLFTEASLEAKRRQKEEERQQSEIRAKEVARK</sequence>
<dbReference type="AlphaFoldDB" id="A0A448XRI1"/>
<evidence type="ECO:0000313" key="3">
    <source>
        <dbReference type="Proteomes" id="UP000784294"/>
    </source>
</evidence>
<keyword evidence="3" id="KW-1185">Reference proteome</keyword>
<dbReference type="Proteomes" id="UP000784294">
    <property type="component" value="Unassembled WGS sequence"/>
</dbReference>
<comment type="caution">
    <text evidence="2">The sequence shown here is derived from an EMBL/GenBank/DDBJ whole genome shotgun (WGS) entry which is preliminary data.</text>
</comment>
<accession>A0A448XRI1</accession>
<protein>
    <submittedName>
        <fullName evidence="2">Uncharacterized protein</fullName>
    </submittedName>
</protein>
<organism evidence="2 3">
    <name type="scientific">Protopolystoma xenopodis</name>
    <dbReference type="NCBI Taxonomy" id="117903"/>
    <lineage>
        <taxon>Eukaryota</taxon>
        <taxon>Metazoa</taxon>
        <taxon>Spiralia</taxon>
        <taxon>Lophotrochozoa</taxon>
        <taxon>Platyhelminthes</taxon>
        <taxon>Monogenea</taxon>
        <taxon>Polyopisthocotylea</taxon>
        <taxon>Polystomatidea</taxon>
        <taxon>Polystomatidae</taxon>
        <taxon>Protopolystoma</taxon>
    </lineage>
</organism>
<proteinExistence type="predicted"/>
<name>A0A448XRI1_9PLAT</name>